<comment type="caution">
    <text evidence="1">The sequence shown here is derived from an EMBL/GenBank/DDBJ whole genome shotgun (WGS) entry which is preliminary data.</text>
</comment>
<dbReference type="EMBL" id="JAPEVA010000073">
    <property type="protein sequence ID" value="KAJ4401463.1"/>
    <property type="molecule type" value="Genomic_DNA"/>
</dbReference>
<organism evidence="1 2">
    <name type="scientific">Didymella pomorum</name>
    <dbReference type="NCBI Taxonomy" id="749634"/>
    <lineage>
        <taxon>Eukaryota</taxon>
        <taxon>Fungi</taxon>
        <taxon>Dikarya</taxon>
        <taxon>Ascomycota</taxon>
        <taxon>Pezizomycotina</taxon>
        <taxon>Dothideomycetes</taxon>
        <taxon>Pleosporomycetidae</taxon>
        <taxon>Pleosporales</taxon>
        <taxon>Pleosporineae</taxon>
        <taxon>Didymellaceae</taxon>
        <taxon>Didymella</taxon>
    </lineage>
</organism>
<proteinExistence type="predicted"/>
<gene>
    <name evidence="1" type="ORF">N0V91_007897</name>
</gene>
<dbReference type="AlphaFoldDB" id="A0A9W8ZA59"/>
<dbReference type="Proteomes" id="UP001140510">
    <property type="component" value="Unassembled WGS sequence"/>
</dbReference>
<protein>
    <submittedName>
        <fullName evidence="1">Uncharacterized protein</fullName>
    </submittedName>
</protein>
<reference evidence="1" key="1">
    <citation type="submission" date="2022-10" db="EMBL/GenBank/DDBJ databases">
        <title>Tapping the CABI collections for fungal endophytes: first genome assemblies for Collariella, Neodidymelliopsis, Ascochyta clinopodiicola, Didymella pomorum, Didymosphaeria variabile, Neocosmospora piperis and Neocucurbitaria cava.</title>
        <authorList>
            <person name="Hill R."/>
        </authorList>
    </citation>
    <scope>NUCLEOTIDE SEQUENCE</scope>
    <source>
        <strain evidence="1">IMI 355091</strain>
    </source>
</reference>
<name>A0A9W8ZA59_9PLEO</name>
<sequence length="207" mass="22975">MAAALIATGAAVPNVVPHQLGNKDSCVYWPSWINTRDVDLTGTLMFVVDSAEDESINGLLLNQFDVQFPQKTLPLLGVDLRSSRYFARAPVRCKDGIARLGIEAQDQLRICRDRNNGHILINPSANKTTLVPEIYRHAIDGKEQEGVYLGWGNQTTWGFRYQDAVCGANGVSTREFVEVKLLGLPESEDDTAGYESWFKGFVKVVAW</sequence>
<evidence type="ECO:0000313" key="2">
    <source>
        <dbReference type="Proteomes" id="UP001140510"/>
    </source>
</evidence>
<accession>A0A9W8ZA59</accession>
<evidence type="ECO:0000313" key="1">
    <source>
        <dbReference type="EMBL" id="KAJ4401463.1"/>
    </source>
</evidence>
<dbReference type="OrthoDB" id="3545468at2759"/>
<keyword evidence="2" id="KW-1185">Reference proteome</keyword>